<comment type="caution">
    <text evidence="2">The sequence shown here is derived from an EMBL/GenBank/DDBJ whole genome shotgun (WGS) entry which is preliminary data.</text>
</comment>
<name>A0A8H3PHF8_9LECA</name>
<reference evidence="2" key="1">
    <citation type="submission" date="2021-03" db="EMBL/GenBank/DDBJ databases">
        <authorList>
            <person name="Tagirdzhanova G."/>
        </authorList>
    </citation>
    <scope>NUCLEOTIDE SEQUENCE</scope>
</reference>
<proteinExistence type="predicted"/>
<evidence type="ECO:0000256" key="1">
    <source>
        <dbReference type="SAM" id="SignalP"/>
    </source>
</evidence>
<evidence type="ECO:0000313" key="3">
    <source>
        <dbReference type="Proteomes" id="UP000664203"/>
    </source>
</evidence>
<evidence type="ECO:0000313" key="2">
    <source>
        <dbReference type="EMBL" id="CAF9940369.1"/>
    </source>
</evidence>
<dbReference type="AlphaFoldDB" id="A0A8H3PHF8"/>
<feature type="chain" id="PRO_5034166858" evidence="1">
    <location>
        <begin position="19"/>
        <end position="262"/>
    </location>
</feature>
<accession>A0A8H3PHF8</accession>
<protein>
    <submittedName>
        <fullName evidence="2">Uncharacterized protein</fullName>
    </submittedName>
</protein>
<gene>
    <name evidence="2" type="ORF">ALECFALPRED_008530</name>
</gene>
<keyword evidence="1" id="KW-0732">Signal</keyword>
<feature type="signal peptide" evidence="1">
    <location>
        <begin position="1"/>
        <end position="18"/>
    </location>
</feature>
<keyword evidence="3" id="KW-1185">Reference proteome</keyword>
<dbReference type="EMBL" id="CAJPDR010000599">
    <property type="protein sequence ID" value="CAF9940369.1"/>
    <property type="molecule type" value="Genomic_DNA"/>
</dbReference>
<organism evidence="2 3">
    <name type="scientific">Alectoria fallacina</name>
    <dbReference type="NCBI Taxonomy" id="1903189"/>
    <lineage>
        <taxon>Eukaryota</taxon>
        <taxon>Fungi</taxon>
        <taxon>Dikarya</taxon>
        <taxon>Ascomycota</taxon>
        <taxon>Pezizomycotina</taxon>
        <taxon>Lecanoromycetes</taxon>
        <taxon>OSLEUM clade</taxon>
        <taxon>Lecanoromycetidae</taxon>
        <taxon>Lecanorales</taxon>
        <taxon>Lecanorineae</taxon>
        <taxon>Parmeliaceae</taxon>
        <taxon>Alectoria</taxon>
    </lineage>
</organism>
<sequence>MLFAPVLLLLCLQNLLVASSPVRLLLAEVLGRHFETLPTTLETRIETIDNTDLAERDLSKRQCVAGTNAKGNPIFVCDGLVVSIQDILDKFNEKGYAAGRITMFYTALSGKTGITLSKCWANNHPALIPSKSTTGNAAARAGYVMFDQVCDNPWSAAVVQDYNKNQKTLGFDGDQFLKCKSQALAEQASGDVYFFAPKGVTPASGSAWVGWEFPALKLNTNVNKVYRVDPTDPNNSDIETIWTKGDTVTGDPPQCKPDGTPV</sequence>
<dbReference type="Proteomes" id="UP000664203">
    <property type="component" value="Unassembled WGS sequence"/>
</dbReference>
<dbReference type="OrthoDB" id="73875at2759"/>